<dbReference type="PROSITE" id="PS50977">
    <property type="entry name" value="HTH_TETR_2"/>
    <property type="match status" value="1"/>
</dbReference>
<keyword evidence="2 4" id="KW-0238">DNA-binding</keyword>
<evidence type="ECO:0000259" key="5">
    <source>
        <dbReference type="PROSITE" id="PS50977"/>
    </source>
</evidence>
<dbReference type="PANTHER" id="PTHR47506:SF1">
    <property type="entry name" value="HTH-TYPE TRANSCRIPTIONAL REGULATOR YJDC"/>
    <property type="match status" value="1"/>
</dbReference>
<keyword evidence="3" id="KW-0804">Transcription</keyword>
<dbReference type="InterPro" id="IPR009057">
    <property type="entry name" value="Homeodomain-like_sf"/>
</dbReference>
<dbReference type="Pfam" id="PF00440">
    <property type="entry name" value="TetR_N"/>
    <property type="match status" value="1"/>
</dbReference>
<dbReference type="Gene3D" id="1.10.357.10">
    <property type="entry name" value="Tetracycline Repressor, domain 2"/>
    <property type="match status" value="1"/>
</dbReference>
<dbReference type="PANTHER" id="PTHR47506">
    <property type="entry name" value="TRANSCRIPTIONAL REGULATORY PROTEIN"/>
    <property type="match status" value="1"/>
</dbReference>
<dbReference type="InterPro" id="IPR001647">
    <property type="entry name" value="HTH_TetR"/>
</dbReference>
<keyword evidence="7" id="KW-1185">Reference proteome</keyword>
<proteinExistence type="predicted"/>
<dbReference type="EMBL" id="CP097332">
    <property type="protein sequence ID" value="UQX89002.1"/>
    <property type="molecule type" value="Genomic_DNA"/>
</dbReference>
<accession>A0ABY4R0K6</accession>
<keyword evidence="1" id="KW-0805">Transcription regulation</keyword>
<feature type="domain" description="HTH tetR-type" evidence="5">
    <location>
        <begin position="8"/>
        <end position="68"/>
    </location>
</feature>
<gene>
    <name evidence="6" type="ORF">M6D93_03140</name>
</gene>
<name>A0ABY4R0K6_9ACTN</name>
<evidence type="ECO:0000313" key="7">
    <source>
        <dbReference type="Proteomes" id="UP001056336"/>
    </source>
</evidence>
<evidence type="ECO:0000256" key="1">
    <source>
        <dbReference type="ARBA" id="ARBA00023015"/>
    </source>
</evidence>
<sequence length="199" mass="21760">MGRTSLAAARREQVLAAFARCIARMGFAGTSLEDVAAEAGLARGHVRHYLGNRHDQVLALTEWISTADQAEFDKVHDAPDDAARVQAVMRYLFDASFYEPGEDQAVLLALFEEARRDDALRKMFLDGYDDILTTMSRALTSVDESMTAARSKDIAYLMLCAAVGNAHLSQSGVDPARARRLGPLSRRVLAMLVPATLTT</sequence>
<reference evidence="6" key="1">
    <citation type="journal article" date="2018" name="Int. J. Syst. Evol. Microbiol.">
        <title>Jatrophihabitans telluris sp. nov., isolated from sediment soil of lava forest wetlands and the emended description of the genus Jatrophihabitans.</title>
        <authorList>
            <person name="Lee K.C."/>
            <person name="Suh M.K."/>
            <person name="Eom M.K."/>
            <person name="Kim K.K."/>
            <person name="Kim J.S."/>
            <person name="Kim D.S."/>
            <person name="Ko S.H."/>
            <person name="Shin Y.K."/>
            <person name="Lee J.S."/>
        </authorList>
    </citation>
    <scope>NUCLEOTIDE SEQUENCE</scope>
    <source>
        <strain evidence="6">N237</strain>
    </source>
</reference>
<evidence type="ECO:0000256" key="4">
    <source>
        <dbReference type="PROSITE-ProRule" id="PRU00335"/>
    </source>
</evidence>
<dbReference type="Proteomes" id="UP001056336">
    <property type="component" value="Chromosome"/>
</dbReference>
<evidence type="ECO:0000256" key="3">
    <source>
        <dbReference type="ARBA" id="ARBA00023163"/>
    </source>
</evidence>
<dbReference type="SUPFAM" id="SSF46689">
    <property type="entry name" value="Homeodomain-like"/>
    <property type="match status" value="1"/>
</dbReference>
<evidence type="ECO:0000313" key="6">
    <source>
        <dbReference type="EMBL" id="UQX89002.1"/>
    </source>
</evidence>
<evidence type="ECO:0000256" key="2">
    <source>
        <dbReference type="ARBA" id="ARBA00023125"/>
    </source>
</evidence>
<organism evidence="6 7">
    <name type="scientific">Jatrophihabitans telluris</name>
    <dbReference type="NCBI Taxonomy" id="2038343"/>
    <lineage>
        <taxon>Bacteria</taxon>
        <taxon>Bacillati</taxon>
        <taxon>Actinomycetota</taxon>
        <taxon>Actinomycetes</taxon>
        <taxon>Jatrophihabitantales</taxon>
        <taxon>Jatrophihabitantaceae</taxon>
        <taxon>Jatrophihabitans</taxon>
    </lineage>
</organism>
<feature type="DNA-binding region" description="H-T-H motif" evidence="4">
    <location>
        <begin position="31"/>
        <end position="50"/>
    </location>
</feature>
<dbReference type="RefSeq" id="WP_249772898.1">
    <property type="nucleotide sequence ID" value="NZ_CP097332.1"/>
</dbReference>
<reference evidence="6" key="2">
    <citation type="submission" date="2022-05" db="EMBL/GenBank/DDBJ databases">
        <authorList>
            <person name="Kim J.-S."/>
            <person name="Lee K."/>
            <person name="Suh M."/>
            <person name="Eom M."/>
            <person name="Kim J.-S."/>
            <person name="Kim D.-S."/>
            <person name="Ko S.-H."/>
            <person name="Shin Y."/>
            <person name="Lee J.-S."/>
        </authorList>
    </citation>
    <scope>NUCLEOTIDE SEQUENCE</scope>
    <source>
        <strain evidence="6">N237</strain>
    </source>
</reference>
<protein>
    <submittedName>
        <fullName evidence="6">TetR/AcrR family transcriptional regulator</fullName>
    </submittedName>
</protein>